<dbReference type="InterPro" id="IPR027417">
    <property type="entry name" value="P-loop_NTPase"/>
</dbReference>
<comment type="function">
    <text evidence="10">Part of the ABC transporter complex GsiABCD involved in glutathione import. Responsible for energy coupling to the transport system.</text>
</comment>
<evidence type="ECO:0000256" key="14">
    <source>
        <dbReference type="ARBA" id="ARBA00047640"/>
    </source>
</evidence>
<sequence>MNAPVTPTAKADPILTVDGLEVHFPVGGGLFAPRQLVHAVNGVDLTVMPGQCLSLVGESGCGKTTTALAVMGLQDPTAGAITLEGRPVHGPGAPDRLARARLAQIVFQDPFSTLNPRQTVGRALGEPLRLHGMGDAAQRRAAVADALTQVGLPPEHAARYPHEFSGGQRQRIGIARALILGPRLIVLDEPVSALDVSIRAQIINLLMDLQQNLGLSYLMISHDLGVVEHVSDRVAVMFAGQIVEEGGWREVFTAPAHPYTRRLIETIPNPERLTGGAGTVLPPAPPPPAGTRYWPNAERRPDVNQPPAASTLVSIGDDHRVRVQAL</sequence>
<comment type="similarity">
    <text evidence="11">Belongs to the ABC transporter superfamily. Glutathione importer (TC 3.A.1.5.11) family.</text>
</comment>
<dbReference type="GO" id="GO:0005524">
    <property type="term" value="F:ATP binding"/>
    <property type="evidence" value="ECO:0007669"/>
    <property type="project" value="UniProtKB-KW"/>
</dbReference>
<dbReference type="KEGG" id="pars:DRW48_09920"/>
<proteinExistence type="inferred from homology"/>
<dbReference type="PANTHER" id="PTHR43776:SF15">
    <property type="entry name" value="GLUTATHIONE IMPORT ATP-BINDING PROTEIN GSIA"/>
    <property type="match status" value="1"/>
</dbReference>
<keyword evidence="17" id="KW-1185">Reference proteome</keyword>
<comment type="catalytic activity">
    <reaction evidence="14">
        <text>glutathione(out) + ATP + H2O = glutathione(in) + ADP + phosphate + H(+)</text>
        <dbReference type="Rhea" id="RHEA:29791"/>
        <dbReference type="ChEBI" id="CHEBI:15377"/>
        <dbReference type="ChEBI" id="CHEBI:15378"/>
        <dbReference type="ChEBI" id="CHEBI:30616"/>
        <dbReference type="ChEBI" id="CHEBI:43474"/>
        <dbReference type="ChEBI" id="CHEBI:57925"/>
        <dbReference type="ChEBI" id="CHEBI:456216"/>
        <dbReference type="EC" id="7.4.2.10"/>
    </reaction>
</comment>
<evidence type="ECO:0000256" key="5">
    <source>
        <dbReference type="ARBA" id="ARBA00022519"/>
    </source>
</evidence>
<dbReference type="OrthoDB" id="9802264at2"/>
<name>A0A344PKR3_9RHOB</name>
<reference evidence="17" key="1">
    <citation type="submission" date="2018-07" db="EMBL/GenBank/DDBJ databases">
        <title>Genome sequencing of Paracoccus sp. SC2-6.</title>
        <authorList>
            <person name="Heo J."/>
            <person name="Kim S.-J."/>
            <person name="Kwon S.-W."/>
        </authorList>
    </citation>
    <scope>NUCLEOTIDE SEQUENCE [LARGE SCALE GENOMIC DNA]</scope>
    <source>
        <strain evidence="17">SC2-6</strain>
    </source>
</reference>
<dbReference type="CDD" id="cd03257">
    <property type="entry name" value="ABC_NikE_OppD_transporters"/>
    <property type="match status" value="1"/>
</dbReference>
<keyword evidence="4" id="KW-1003">Cell membrane</keyword>
<accession>A0A344PKR3</accession>
<dbReference type="EC" id="7.4.2.10" evidence="12"/>
<keyword evidence="5" id="KW-0997">Cell inner membrane</keyword>
<dbReference type="GO" id="GO:0016887">
    <property type="term" value="F:ATP hydrolysis activity"/>
    <property type="evidence" value="ECO:0007669"/>
    <property type="project" value="InterPro"/>
</dbReference>
<evidence type="ECO:0000313" key="17">
    <source>
        <dbReference type="Proteomes" id="UP000252023"/>
    </source>
</evidence>
<keyword evidence="8" id="KW-1278">Translocase</keyword>
<evidence type="ECO:0000256" key="4">
    <source>
        <dbReference type="ARBA" id="ARBA00022475"/>
    </source>
</evidence>
<dbReference type="PROSITE" id="PS00211">
    <property type="entry name" value="ABC_TRANSPORTER_1"/>
    <property type="match status" value="1"/>
</dbReference>
<organism evidence="16 17">
    <name type="scientific">Paracoccus suum</name>
    <dbReference type="NCBI Taxonomy" id="2259340"/>
    <lineage>
        <taxon>Bacteria</taxon>
        <taxon>Pseudomonadati</taxon>
        <taxon>Pseudomonadota</taxon>
        <taxon>Alphaproteobacteria</taxon>
        <taxon>Rhodobacterales</taxon>
        <taxon>Paracoccaceae</taxon>
        <taxon>Paracoccus</taxon>
    </lineage>
</organism>
<evidence type="ECO:0000256" key="6">
    <source>
        <dbReference type="ARBA" id="ARBA00022741"/>
    </source>
</evidence>
<dbReference type="InterPro" id="IPR003439">
    <property type="entry name" value="ABC_transporter-like_ATP-bd"/>
</dbReference>
<keyword evidence="3" id="KW-0813">Transport</keyword>
<dbReference type="EMBL" id="CP030918">
    <property type="protein sequence ID" value="AXC49968.1"/>
    <property type="molecule type" value="Genomic_DNA"/>
</dbReference>
<dbReference type="InterPro" id="IPR050319">
    <property type="entry name" value="ABC_transp_ATP-bind"/>
</dbReference>
<evidence type="ECO:0000256" key="7">
    <source>
        <dbReference type="ARBA" id="ARBA00022840"/>
    </source>
</evidence>
<evidence type="ECO:0000256" key="13">
    <source>
        <dbReference type="ARBA" id="ARBA00041187"/>
    </source>
</evidence>
<dbReference type="RefSeq" id="WP_114076287.1">
    <property type="nucleotide sequence ID" value="NZ_CP030918.1"/>
</dbReference>
<dbReference type="SMART" id="SM00382">
    <property type="entry name" value="AAA"/>
    <property type="match status" value="1"/>
</dbReference>
<keyword evidence="9" id="KW-0472">Membrane</keyword>
<feature type="domain" description="ABC transporter" evidence="15">
    <location>
        <begin position="17"/>
        <end position="264"/>
    </location>
</feature>
<dbReference type="GO" id="GO:0005886">
    <property type="term" value="C:plasma membrane"/>
    <property type="evidence" value="ECO:0007669"/>
    <property type="project" value="UniProtKB-SubCell"/>
</dbReference>
<dbReference type="InterPro" id="IPR017871">
    <property type="entry name" value="ABC_transporter-like_CS"/>
</dbReference>
<comment type="subcellular location">
    <subcellularLocation>
        <location evidence="1">Cell inner membrane</location>
        <topology evidence="1">Peripheral membrane protein</topology>
    </subcellularLocation>
</comment>
<keyword evidence="6" id="KW-0547">Nucleotide-binding</keyword>
<keyword evidence="7 16" id="KW-0067">ATP-binding</keyword>
<evidence type="ECO:0000256" key="1">
    <source>
        <dbReference type="ARBA" id="ARBA00004417"/>
    </source>
</evidence>
<dbReference type="GO" id="GO:0055085">
    <property type="term" value="P:transmembrane transport"/>
    <property type="evidence" value="ECO:0007669"/>
    <property type="project" value="UniProtKB-ARBA"/>
</dbReference>
<evidence type="ECO:0000256" key="10">
    <source>
        <dbReference type="ARBA" id="ARBA00037530"/>
    </source>
</evidence>
<dbReference type="AlphaFoldDB" id="A0A344PKR3"/>
<protein>
    <recommendedName>
        <fullName evidence="13">Glutathione import ATP-binding protein GsiA</fullName>
        <ecNumber evidence="12">7.4.2.10</ecNumber>
    </recommendedName>
</protein>
<evidence type="ECO:0000313" key="16">
    <source>
        <dbReference type="EMBL" id="AXC49968.1"/>
    </source>
</evidence>
<gene>
    <name evidence="16" type="ORF">DRW48_09920</name>
</gene>
<evidence type="ECO:0000256" key="2">
    <source>
        <dbReference type="ARBA" id="ARBA00011469"/>
    </source>
</evidence>
<dbReference type="PROSITE" id="PS50893">
    <property type="entry name" value="ABC_TRANSPORTER_2"/>
    <property type="match status" value="1"/>
</dbReference>
<dbReference type="InterPro" id="IPR003593">
    <property type="entry name" value="AAA+_ATPase"/>
</dbReference>
<dbReference type="Proteomes" id="UP000252023">
    <property type="component" value="Chromosome"/>
</dbReference>
<evidence type="ECO:0000259" key="15">
    <source>
        <dbReference type="PROSITE" id="PS50893"/>
    </source>
</evidence>
<evidence type="ECO:0000256" key="11">
    <source>
        <dbReference type="ARBA" id="ARBA00038416"/>
    </source>
</evidence>
<dbReference type="Pfam" id="PF00005">
    <property type="entry name" value="ABC_tran"/>
    <property type="match status" value="1"/>
</dbReference>
<evidence type="ECO:0000256" key="12">
    <source>
        <dbReference type="ARBA" id="ARBA00039050"/>
    </source>
</evidence>
<dbReference type="Gene3D" id="3.40.50.300">
    <property type="entry name" value="P-loop containing nucleotide triphosphate hydrolases"/>
    <property type="match status" value="1"/>
</dbReference>
<evidence type="ECO:0000256" key="8">
    <source>
        <dbReference type="ARBA" id="ARBA00022967"/>
    </source>
</evidence>
<comment type="subunit">
    <text evidence="2">The complex is composed of two ATP-binding proteins (GsiA), two transmembrane proteins (GsiC and GsiD) and a solute-binding protein (GsiB).</text>
</comment>
<dbReference type="PANTHER" id="PTHR43776">
    <property type="entry name" value="TRANSPORT ATP-BINDING PROTEIN"/>
    <property type="match status" value="1"/>
</dbReference>
<evidence type="ECO:0000256" key="9">
    <source>
        <dbReference type="ARBA" id="ARBA00023136"/>
    </source>
</evidence>
<evidence type="ECO:0000256" key="3">
    <source>
        <dbReference type="ARBA" id="ARBA00022448"/>
    </source>
</evidence>
<dbReference type="FunFam" id="3.40.50.300:FF:000016">
    <property type="entry name" value="Oligopeptide ABC transporter ATP-binding component"/>
    <property type="match status" value="1"/>
</dbReference>
<dbReference type="SUPFAM" id="SSF52540">
    <property type="entry name" value="P-loop containing nucleoside triphosphate hydrolases"/>
    <property type="match status" value="1"/>
</dbReference>